<keyword evidence="3" id="KW-1185">Reference proteome</keyword>
<dbReference type="EMBL" id="CP059733">
    <property type="protein sequence ID" value="WDE05163.1"/>
    <property type="molecule type" value="Genomic_DNA"/>
</dbReference>
<evidence type="ECO:0000313" key="3">
    <source>
        <dbReference type="Proteomes" id="UP000032352"/>
    </source>
</evidence>
<dbReference type="GO" id="GO:0006629">
    <property type="term" value="P:lipid metabolic process"/>
    <property type="evidence" value="ECO:0007669"/>
    <property type="project" value="InterPro"/>
</dbReference>
<proteinExistence type="predicted"/>
<name>A0AAE9Z236_9GAMM</name>
<dbReference type="SUPFAM" id="SSF53474">
    <property type="entry name" value="alpha/beta-Hydrolases"/>
    <property type="match status" value="1"/>
</dbReference>
<dbReference type="AlphaFoldDB" id="A0AAE9Z236"/>
<dbReference type="Pfam" id="PF01764">
    <property type="entry name" value="Lipase_3"/>
    <property type="match status" value="1"/>
</dbReference>
<reference evidence="2 3" key="1">
    <citation type="journal article" date="2015" name="Genome Announc.">
        <title>Draft Genome Sequences of Marine Isolates of Thalassomonas viridans and Thalassomonas actiniarum.</title>
        <authorList>
            <person name="Olonade I."/>
            <person name="van Zyl L.J."/>
            <person name="Trindade M."/>
        </authorList>
    </citation>
    <scope>NUCLEOTIDE SEQUENCE [LARGE SCALE GENOMIC DNA]</scope>
    <source>
        <strain evidence="2 3">XOM25</strain>
    </source>
</reference>
<dbReference type="InterPro" id="IPR029058">
    <property type="entry name" value="AB_hydrolase_fold"/>
</dbReference>
<evidence type="ECO:0000313" key="2">
    <source>
        <dbReference type="EMBL" id="WDE05163.1"/>
    </source>
</evidence>
<protein>
    <submittedName>
        <fullName evidence="2">Lipase family protein</fullName>
    </submittedName>
</protein>
<organism evidence="2 3">
    <name type="scientific">Thalassomonas viridans</name>
    <dbReference type="NCBI Taxonomy" id="137584"/>
    <lineage>
        <taxon>Bacteria</taxon>
        <taxon>Pseudomonadati</taxon>
        <taxon>Pseudomonadota</taxon>
        <taxon>Gammaproteobacteria</taxon>
        <taxon>Alteromonadales</taxon>
        <taxon>Colwelliaceae</taxon>
        <taxon>Thalassomonas</taxon>
    </lineage>
</organism>
<dbReference type="RefSeq" id="WP_044838866.1">
    <property type="nucleotide sequence ID" value="NZ_CP059733.1"/>
</dbReference>
<dbReference type="Gene3D" id="3.40.50.1820">
    <property type="entry name" value="alpha/beta hydrolase"/>
    <property type="match status" value="1"/>
</dbReference>
<reference evidence="2 3" key="2">
    <citation type="journal article" date="2022" name="Mar. Drugs">
        <title>Bioassay-Guided Fractionation Leads to the Detection of Cholic Acid Generated by the Rare Thalassomonas sp.</title>
        <authorList>
            <person name="Pheiffer F."/>
            <person name="Schneider Y.K."/>
            <person name="Hansen E.H."/>
            <person name="Andersen J.H."/>
            <person name="Isaksson J."/>
            <person name="Busche T."/>
            <person name="R C."/>
            <person name="Kalinowski J."/>
            <person name="Zyl L.V."/>
            <person name="Trindade M."/>
        </authorList>
    </citation>
    <scope>NUCLEOTIDE SEQUENCE [LARGE SCALE GENOMIC DNA]</scope>
    <source>
        <strain evidence="2 3">XOM25</strain>
    </source>
</reference>
<feature type="domain" description="Fungal lipase-type" evidence="1">
    <location>
        <begin position="83"/>
        <end position="210"/>
    </location>
</feature>
<accession>A0AAE9Z236</accession>
<dbReference type="PANTHER" id="PTHR45856:SF24">
    <property type="entry name" value="FUNGAL LIPASE-LIKE DOMAIN-CONTAINING PROTEIN"/>
    <property type="match status" value="1"/>
</dbReference>
<dbReference type="CDD" id="cd00519">
    <property type="entry name" value="Lipase_3"/>
    <property type="match status" value="1"/>
</dbReference>
<gene>
    <name evidence="2" type="ORF">SG34_028360</name>
</gene>
<sequence>MSVLTPRIAAELAEFVYQFKNASSTGISNFASTSLIEKNFDFNLSNGPVQGVSGGFFSHLFNRSTGFAVMGQGKSPQYKGQHIIAIRGTEFTSGRDWLTNFHIGLSGSANGSAAHAGFNKAFNSMRPAFQNYLDKNPGGTLHCIGHSLGGALATLTANWAKSEYGREVKLYTFGAPRVGMEGFSIKTNASIEKIYRCTHGADPVPSVPLWPFTHAGTEYQLSSGSGMSIDAHSMTGNSPGYINTAGKCDDFSKLQTISARNISQTVRLQYENRYQAFFSPHWSERISAALITLLKDSGYYAAVAAQATMTVGLTFYDMLARTLTEVAQASAKFAGQATGLLGHMLVFAGKASVKITELTYEFIRWVFSITVNALYRIARQAIDSIN</sequence>
<dbReference type="Proteomes" id="UP000032352">
    <property type="component" value="Chromosome"/>
</dbReference>
<evidence type="ECO:0000259" key="1">
    <source>
        <dbReference type="Pfam" id="PF01764"/>
    </source>
</evidence>
<dbReference type="InterPro" id="IPR051218">
    <property type="entry name" value="Sec_MonoDiacylglyc_Lipase"/>
</dbReference>
<dbReference type="InterPro" id="IPR002921">
    <property type="entry name" value="Fungal_lipase-type"/>
</dbReference>
<dbReference type="PANTHER" id="PTHR45856">
    <property type="entry name" value="ALPHA/BETA-HYDROLASES SUPERFAMILY PROTEIN"/>
    <property type="match status" value="1"/>
</dbReference>
<dbReference type="KEGG" id="tvd:SG34_028360"/>